<dbReference type="PANTHER" id="PTHR13771:SF17">
    <property type="entry name" value="INTERCELLULAR ADHESION MOLECULE 3"/>
    <property type="match status" value="1"/>
</dbReference>
<dbReference type="Gene3D" id="2.60.40.10">
    <property type="entry name" value="Immunoglobulins"/>
    <property type="match status" value="5"/>
</dbReference>
<dbReference type="GO" id="GO:0005178">
    <property type="term" value="F:integrin binding"/>
    <property type="evidence" value="ECO:0007669"/>
    <property type="project" value="InterPro"/>
</dbReference>
<evidence type="ECO:0000313" key="20">
    <source>
        <dbReference type="Proteomes" id="UP001732720"/>
    </source>
</evidence>
<dbReference type="InterPro" id="IPR036179">
    <property type="entry name" value="Ig-like_dom_sf"/>
</dbReference>
<comment type="similarity">
    <text evidence="2">Belongs to the immunoglobulin superfamily. ICAM family.</text>
</comment>
<evidence type="ECO:0000256" key="15">
    <source>
        <dbReference type="SAM" id="Phobius"/>
    </source>
</evidence>
<dbReference type="PRINTS" id="PR01472">
    <property type="entry name" value="ICAMVCAM1"/>
</dbReference>
<evidence type="ECO:0000256" key="3">
    <source>
        <dbReference type="ARBA" id="ARBA00022692"/>
    </source>
</evidence>
<reference evidence="19" key="1">
    <citation type="journal article" date="2017" name="G3 (Bethesda)">
        <title>De Novo Genome and Transcriptome Assembly of the Canadian Beaver (Castor canadensis).</title>
        <authorList>
            <person name="Lok S."/>
            <person name="Paton T.A."/>
            <person name="Wang Z."/>
            <person name="Kaur G."/>
            <person name="Walker S."/>
            <person name="Yuen R.K."/>
            <person name="Sung W.W."/>
            <person name="Whitney J."/>
            <person name="Buchanan J.A."/>
            <person name="Trost B."/>
            <person name="Singh N."/>
            <person name="Apresto B."/>
            <person name="Chen N."/>
            <person name="Coole M."/>
            <person name="Dawson T.J."/>
            <person name="Ho K.Y."/>
            <person name="Hu Z."/>
            <person name="Pullenayegum S."/>
            <person name="Samler K."/>
            <person name="Shipstone A."/>
            <person name="Tsoi F."/>
            <person name="Wang T."/>
            <person name="Pereira S.L."/>
            <person name="Rostami P."/>
            <person name="Ryan C.A."/>
            <person name="Tong A.H."/>
            <person name="Ng K."/>
            <person name="Sundaravadanam Y."/>
            <person name="Simpson J.T."/>
            <person name="Lim B.K."/>
            <person name="Engstrom M.D."/>
            <person name="Dutton C.J."/>
            <person name="Kerr K.C."/>
            <person name="Franke M."/>
            <person name="Rapley W."/>
            <person name="Wintle R.F."/>
            <person name="Scherer S.W."/>
        </authorList>
    </citation>
    <scope>NUCLEOTIDE SEQUENCE</scope>
    <source>
        <strain evidence="19">Ward</strain>
        <tissue evidence="19">Leukocyte</tissue>
    </source>
</reference>
<keyword evidence="7 15" id="KW-1133">Transmembrane helix</keyword>
<keyword evidence="6" id="KW-0130">Cell adhesion</keyword>
<evidence type="ECO:0000256" key="10">
    <source>
        <dbReference type="ARBA" id="ARBA00023180"/>
    </source>
</evidence>
<proteinExistence type="inferred from homology"/>
<evidence type="ECO:0000256" key="14">
    <source>
        <dbReference type="ARBA" id="ARBA00040566"/>
    </source>
</evidence>
<dbReference type="GO" id="GO:0006955">
    <property type="term" value="P:immune response"/>
    <property type="evidence" value="ECO:0007669"/>
    <property type="project" value="UniProtKB-ARBA"/>
</dbReference>
<evidence type="ECO:0000256" key="11">
    <source>
        <dbReference type="ARBA" id="ARBA00023319"/>
    </source>
</evidence>
<evidence type="ECO:0000256" key="5">
    <source>
        <dbReference type="ARBA" id="ARBA00022737"/>
    </source>
</evidence>
<keyword evidence="10" id="KW-0325">Glycoprotein</keyword>
<dbReference type="OrthoDB" id="6250964at2759"/>
<feature type="signal peptide" evidence="16">
    <location>
        <begin position="1"/>
        <end position="31"/>
    </location>
</feature>
<gene>
    <name evidence="19" type="primary">ICAM3</name>
    <name evidence="21" type="synonym">Icam3</name>
</gene>
<dbReference type="InterPro" id="IPR013768">
    <property type="entry name" value="ICAM_N"/>
</dbReference>
<keyword evidence="8 15" id="KW-0472">Membrane</keyword>
<dbReference type="GO" id="GO:0050900">
    <property type="term" value="P:leukocyte migration"/>
    <property type="evidence" value="ECO:0007669"/>
    <property type="project" value="UniProtKB-ARBA"/>
</dbReference>
<organism evidence="19">
    <name type="scientific">Castor canadensis</name>
    <name type="common">American beaver</name>
    <dbReference type="NCBI Taxonomy" id="51338"/>
    <lineage>
        <taxon>Eukaryota</taxon>
        <taxon>Metazoa</taxon>
        <taxon>Chordata</taxon>
        <taxon>Craniata</taxon>
        <taxon>Vertebrata</taxon>
        <taxon>Euteleostomi</taxon>
        <taxon>Mammalia</taxon>
        <taxon>Eutheria</taxon>
        <taxon>Euarchontoglires</taxon>
        <taxon>Glires</taxon>
        <taxon>Rodentia</taxon>
        <taxon>Castorimorpha</taxon>
        <taxon>Castoridae</taxon>
        <taxon>Castor</taxon>
    </lineage>
</organism>
<evidence type="ECO:0000256" key="8">
    <source>
        <dbReference type="ARBA" id="ARBA00023136"/>
    </source>
</evidence>
<dbReference type="Proteomes" id="UP001732720">
    <property type="component" value="Chromosome 14"/>
</dbReference>
<dbReference type="Pfam" id="PF21146">
    <property type="entry name" value="ICAM1_3_5_D2"/>
    <property type="match status" value="1"/>
</dbReference>
<keyword evidence="20" id="KW-1185">Reference proteome</keyword>
<evidence type="ECO:0000256" key="6">
    <source>
        <dbReference type="ARBA" id="ARBA00022889"/>
    </source>
</evidence>
<dbReference type="EMBL" id="GFFW01000975">
    <property type="protein sequence ID" value="JAV43813.1"/>
    <property type="molecule type" value="Transcribed_RNA"/>
</dbReference>
<dbReference type="Pfam" id="PF03921">
    <property type="entry name" value="ICAM_N"/>
    <property type="match status" value="1"/>
</dbReference>
<dbReference type="FunFam" id="2.60.40.10:FF:000338">
    <property type="entry name" value="intercellular adhesion molecule 5"/>
    <property type="match status" value="1"/>
</dbReference>
<evidence type="ECO:0000256" key="12">
    <source>
        <dbReference type="ARBA" id="ARBA00037418"/>
    </source>
</evidence>
<dbReference type="InterPro" id="IPR013783">
    <property type="entry name" value="Ig-like_fold"/>
</dbReference>
<dbReference type="RefSeq" id="XP_020029899.1">
    <property type="nucleotide sequence ID" value="XM_020174310.1"/>
</dbReference>
<feature type="chain" id="PRO_5044570999" description="Intercellular adhesion molecule 1" evidence="16">
    <location>
        <begin position="32"/>
        <end position="546"/>
    </location>
</feature>
<keyword evidence="3 15" id="KW-0812">Transmembrane</keyword>
<evidence type="ECO:0000313" key="21">
    <source>
        <dbReference type="RefSeq" id="XP_020029899.1"/>
    </source>
</evidence>
<dbReference type="InterPro" id="IPR048679">
    <property type="entry name" value="ICAM1_3_5_D2"/>
</dbReference>
<feature type="domain" description="Intercellular adhesion molecule N-terminal" evidence="17">
    <location>
        <begin position="33"/>
        <end position="120"/>
    </location>
</feature>
<keyword evidence="11" id="KW-0393">Immunoglobulin domain</keyword>
<dbReference type="FunFam" id="2.60.40.10:FF:000641">
    <property type="entry name" value="Intercellular adhesion molecule 1"/>
    <property type="match status" value="1"/>
</dbReference>
<dbReference type="FunFam" id="2.60.40.10:FF:000194">
    <property type="entry name" value="Intercellular adhesion molecule 1"/>
    <property type="match status" value="1"/>
</dbReference>
<evidence type="ECO:0000256" key="9">
    <source>
        <dbReference type="ARBA" id="ARBA00023157"/>
    </source>
</evidence>
<evidence type="ECO:0000313" key="19">
    <source>
        <dbReference type="EMBL" id="JAV43813.1"/>
    </source>
</evidence>
<reference evidence="21" key="2">
    <citation type="submission" date="2025-04" db="UniProtKB">
        <authorList>
            <consortium name="RefSeq"/>
        </authorList>
    </citation>
    <scope>IDENTIFICATION</scope>
    <source>
        <tissue evidence="21">Leukocyte</tissue>
    </source>
</reference>
<evidence type="ECO:0000256" key="16">
    <source>
        <dbReference type="SAM" id="SignalP"/>
    </source>
</evidence>
<comment type="function">
    <text evidence="12">ICAM proteins are ligands for the leukocyte adhesion protein LFA-1 (integrin alpha-L/beta-2). During leukocyte trans-endothelial migration, ICAM1 engagement promotes the assembly of endothelial apical cups through ARHGEF26/SGEF and RHOG activation.</text>
</comment>
<accession>A0A250YJL4</accession>
<feature type="transmembrane region" description="Helical" evidence="15">
    <location>
        <begin position="487"/>
        <end position="512"/>
    </location>
</feature>
<keyword evidence="9" id="KW-1015">Disulfide bond</keyword>
<dbReference type="GO" id="GO:0007159">
    <property type="term" value="P:leukocyte cell-cell adhesion"/>
    <property type="evidence" value="ECO:0007669"/>
    <property type="project" value="UniProtKB-ARBA"/>
</dbReference>
<name>A0A250YJL4_CASCN</name>
<dbReference type="InterPro" id="IPR003988">
    <property type="entry name" value="ICAM"/>
</dbReference>
<evidence type="ECO:0000256" key="4">
    <source>
        <dbReference type="ARBA" id="ARBA00022729"/>
    </source>
</evidence>
<evidence type="ECO:0000259" key="18">
    <source>
        <dbReference type="Pfam" id="PF21146"/>
    </source>
</evidence>
<sequence>MTPSRLPPGACRTLFISQLLICCLLSLGGQGQRFRLRLEPQDPVLPVGGSFLVNCTTDCPQPQLINLETSLSKEARDHGVGWAAFLLSNVTDDSQIHCSGYCNGSQIATSSGITVFRFPEVQLAPLPPWHPVGDNLTLRCLVTGGAPRARLSAVLLRGEEELSPRRPVVGEPAEVTATVLAGRGDHGANFSCRTELDLRPQGLGLFQNTSAPRQLRTFDLPATLPRVEAPLNLEVGTSRPVHCILDGLFPASEAQVQMALGDQMLDLIVTSHGDKLRAKAIATARTDQEGVREIVCNVTLGDESRQARENLTVFSFLGPFLNLSDTNVTEWSTVNVTCTAGARVQVMLDGARTPPPGKPAQLQLLVNESDDGRDFFCNATLDVNGVVLHKNTTVQLRVLYGPRIDRAKCPQRLTWKDRTTHVLRCQARGNPAPVLRCSHERSGLVVPIGIPLCVNLTYNGTYHCKAASPRGTHTLLVVIDVQSRSSLSVSIVMVVLAVVGLVAVVVALVYIFRMQTQSGSYYVKQQGPSVPLTSMQSEETVGEEAS</sequence>
<dbReference type="PRINTS" id="PR01473">
    <property type="entry name" value="ICAM"/>
</dbReference>
<dbReference type="GO" id="GO:0002252">
    <property type="term" value="P:immune effector process"/>
    <property type="evidence" value="ECO:0007669"/>
    <property type="project" value="UniProtKB-ARBA"/>
</dbReference>
<evidence type="ECO:0000256" key="7">
    <source>
        <dbReference type="ARBA" id="ARBA00022989"/>
    </source>
</evidence>
<evidence type="ECO:0000256" key="2">
    <source>
        <dbReference type="ARBA" id="ARBA00005925"/>
    </source>
</evidence>
<dbReference type="CTD" id="3385"/>
<evidence type="ECO:0000256" key="1">
    <source>
        <dbReference type="ARBA" id="ARBA00004479"/>
    </source>
</evidence>
<dbReference type="PANTHER" id="PTHR13771">
    <property type="entry name" value="INTERCELLULAR ADHESION MOLECULE"/>
    <property type="match status" value="1"/>
</dbReference>
<dbReference type="KEGG" id="ccan:109693178"/>
<comment type="subunit">
    <text evidence="13">Homodimer. Interacts with MUC1 and promotes cell aggregation in epithelial cells. Interacts with ARHGEF26/SGEF. Interacts (on T cell side) with CD81, CD247 and CD9 at immunological synapses between antigen-presenting cells and T cells.</text>
</comment>
<evidence type="ECO:0000256" key="13">
    <source>
        <dbReference type="ARBA" id="ARBA00038746"/>
    </source>
</evidence>
<protein>
    <recommendedName>
        <fullName evidence="14">Intercellular adhesion molecule 1</fullName>
    </recommendedName>
</protein>
<comment type="subcellular location">
    <subcellularLocation>
        <location evidence="1">Membrane</location>
        <topology evidence="1">Single-pass type I membrane protein</topology>
    </subcellularLocation>
</comment>
<dbReference type="FunFam" id="2.60.40.10:FF:000459">
    <property type="entry name" value="Intercellular adhesion molecule 1"/>
    <property type="match status" value="1"/>
</dbReference>
<evidence type="ECO:0000259" key="17">
    <source>
        <dbReference type="Pfam" id="PF03921"/>
    </source>
</evidence>
<keyword evidence="5" id="KW-0677">Repeat</keyword>
<dbReference type="InterPro" id="IPR003987">
    <property type="entry name" value="ICAM_VCAM_N"/>
</dbReference>
<feature type="domain" description="Intercellular adhesion molecule 1/3/5 D2" evidence="18">
    <location>
        <begin position="225"/>
        <end position="314"/>
    </location>
</feature>
<keyword evidence="4 16" id="KW-0732">Signal</keyword>
<dbReference type="AlphaFoldDB" id="A0A250YJL4"/>
<dbReference type="FunFam" id="2.60.40.10:FF:000648">
    <property type="entry name" value="Intercellular adhesion molecule 1"/>
    <property type="match status" value="1"/>
</dbReference>
<dbReference type="GO" id="GO:0005886">
    <property type="term" value="C:plasma membrane"/>
    <property type="evidence" value="ECO:0007669"/>
    <property type="project" value="TreeGrafter"/>
</dbReference>
<dbReference type="GO" id="GO:1901701">
    <property type="term" value="P:cellular response to oxygen-containing compound"/>
    <property type="evidence" value="ECO:0007669"/>
    <property type="project" value="UniProtKB-ARBA"/>
</dbReference>
<dbReference type="GeneID" id="109693178"/>
<dbReference type="InterPro" id="IPR047012">
    <property type="entry name" value="ICAM_VCAM"/>
</dbReference>
<dbReference type="SUPFAM" id="SSF48726">
    <property type="entry name" value="Immunoglobulin"/>
    <property type="match status" value="5"/>
</dbReference>